<gene>
    <name evidence="2" type="ordered locus">Mfer_1075</name>
</gene>
<dbReference type="HOGENOM" id="CLU_041762_0_1_2"/>
<dbReference type="OrthoDB" id="132546at2157"/>
<organism evidence="2 3">
    <name type="scientific">Methanothermus fervidus (strain ATCC 43054 / DSM 2088 / JCM 10308 / V24 S)</name>
    <dbReference type="NCBI Taxonomy" id="523846"/>
    <lineage>
        <taxon>Archaea</taxon>
        <taxon>Methanobacteriati</taxon>
        <taxon>Methanobacteriota</taxon>
        <taxon>Methanomada group</taxon>
        <taxon>Methanobacteria</taxon>
        <taxon>Methanobacteriales</taxon>
        <taxon>Methanothermaceae</taxon>
        <taxon>Methanothermus</taxon>
    </lineage>
</organism>
<dbReference type="Proteomes" id="UP000002315">
    <property type="component" value="Chromosome"/>
</dbReference>
<dbReference type="GO" id="GO:0016757">
    <property type="term" value="F:glycosyltransferase activity"/>
    <property type="evidence" value="ECO:0007669"/>
    <property type="project" value="InterPro"/>
</dbReference>
<dbReference type="AlphaFoldDB" id="E3GWA4"/>
<dbReference type="PANTHER" id="PTHR12526">
    <property type="entry name" value="GLYCOSYLTRANSFERASE"/>
    <property type="match status" value="1"/>
</dbReference>
<sequence length="342" mass="40058">MKVCYFGSYPEYYPRHRIIKKGLEKHGVEVCEVVDRSHILLRYPKLALKYFKEKNFDVILVGEASNFVQPLALLLKKITNKPLIFDTYVSVYDTNKDRGIYKNINKIFYFLDKINCQFSDIVLQDTKQNLQYFHETFSIPKEKFRVVYIGAEEDVFYPRDCCEDRFNVLFYGTYIPLHGVEYIVKAAKLLPNVKFTLIGRGQTYPKVRRLSKNLNNVIFKDKVPYFQLPKYIERASVCLGIFGGTDKAMRVIPTKIYQSIAMRKPVITGDSPAIKELFEDKKNILLCKMADENSLAEAIELLKEDEKLRNKLSKNSYKLFKKNLTSYHIGKKIKKIIKEVRF</sequence>
<evidence type="ECO:0000313" key="2">
    <source>
        <dbReference type="EMBL" id="ADP77869.1"/>
    </source>
</evidence>
<feature type="domain" description="Glycosyl transferase family 1" evidence="1">
    <location>
        <begin position="164"/>
        <end position="318"/>
    </location>
</feature>
<reference evidence="2 3" key="1">
    <citation type="journal article" date="2010" name="Stand. Genomic Sci.">
        <title>Complete genome sequence of Methanothermus fervidus type strain (V24S).</title>
        <authorList>
            <person name="Anderson I."/>
            <person name="Djao O.D."/>
            <person name="Misra M."/>
            <person name="Chertkov O."/>
            <person name="Nolan M."/>
            <person name="Lucas S."/>
            <person name="Lapidus A."/>
            <person name="Del Rio T.G."/>
            <person name="Tice H."/>
            <person name="Cheng J.F."/>
            <person name="Tapia R."/>
            <person name="Han C."/>
            <person name="Goodwin L."/>
            <person name="Pitluck S."/>
            <person name="Liolios K."/>
            <person name="Ivanova N."/>
            <person name="Mavromatis K."/>
            <person name="Mikhailova N."/>
            <person name="Pati A."/>
            <person name="Brambilla E."/>
            <person name="Chen A."/>
            <person name="Palaniappan K."/>
            <person name="Land M."/>
            <person name="Hauser L."/>
            <person name="Chang Y.J."/>
            <person name="Jeffries C.D."/>
            <person name="Sikorski J."/>
            <person name="Spring S."/>
            <person name="Rohde M."/>
            <person name="Eichinger K."/>
            <person name="Huber H."/>
            <person name="Wirth R."/>
            <person name="Goker M."/>
            <person name="Detter J.C."/>
            <person name="Woyke T."/>
            <person name="Bristow J."/>
            <person name="Eisen J.A."/>
            <person name="Markowitz V."/>
            <person name="Hugenholtz P."/>
            <person name="Klenk H.P."/>
            <person name="Kyrpides N.C."/>
        </authorList>
    </citation>
    <scope>NUCLEOTIDE SEQUENCE [LARGE SCALE GENOMIC DNA]</scope>
    <source>
        <strain evidence="3">ATCC 43054 / DSM 2088 / JCM 10308 / V24 S</strain>
    </source>
</reference>
<dbReference type="KEGG" id="mfv:Mfer_1075"/>
<accession>E3GWA4</accession>
<dbReference type="SUPFAM" id="SSF53756">
    <property type="entry name" value="UDP-Glycosyltransferase/glycogen phosphorylase"/>
    <property type="match status" value="1"/>
</dbReference>
<dbReference type="InterPro" id="IPR001296">
    <property type="entry name" value="Glyco_trans_1"/>
</dbReference>
<keyword evidence="2" id="KW-0808">Transferase</keyword>
<protein>
    <submittedName>
        <fullName evidence="2">Glycosyl transferase group 1</fullName>
    </submittedName>
</protein>
<proteinExistence type="predicted"/>
<dbReference type="Pfam" id="PF00534">
    <property type="entry name" value="Glycos_transf_1"/>
    <property type="match status" value="1"/>
</dbReference>
<dbReference type="EMBL" id="CP002278">
    <property type="protein sequence ID" value="ADP77869.1"/>
    <property type="molecule type" value="Genomic_DNA"/>
</dbReference>
<dbReference type="CAZy" id="GT4">
    <property type="family name" value="Glycosyltransferase Family 4"/>
</dbReference>
<dbReference type="Gene3D" id="3.40.50.2000">
    <property type="entry name" value="Glycogen Phosphorylase B"/>
    <property type="match status" value="2"/>
</dbReference>
<dbReference type="STRING" id="523846.Mfer_1075"/>
<keyword evidence="3" id="KW-1185">Reference proteome</keyword>
<evidence type="ECO:0000313" key="3">
    <source>
        <dbReference type="Proteomes" id="UP000002315"/>
    </source>
</evidence>
<evidence type="ECO:0000259" key="1">
    <source>
        <dbReference type="Pfam" id="PF00534"/>
    </source>
</evidence>
<name>E3GWA4_METFV</name>